<accession>A0A2T2YEF9</accession>
<organism evidence="1 2">
    <name type="scientific">Adhaeribacter arboris</name>
    <dbReference type="NCBI Taxonomy" id="2072846"/>
    <lineage>
        <taxon>Bacteria</taxon>
        <taxon>Pseudomonadati</taxon>
        <taxon>Bacteroidota</taxon>
        <taxon>Cytophagia</taxon>
        <taxon>Cytophagales</taxon>
        <taxon>Hymenobacteraceae</taxon>
        <taxon>Adhaeribacter</taxon>
    </lineage>
</organism>
<reference evidence="1 2" key="1">
    <citation type="submission" date="2018-03" db="EMBL/GenBank/DDBJ databases">
        <title>Adhaeribacter sp. HMF7605 Genome sequencing and assembly.</title>
        <authorList>
            <person name="Kang H."/>
            <person name="Kang J."/>
            <person name="Cha I."/>
            <person name="Kim H."/>
            <person name="Joh K."/>
        </authorList>
    </citation>
    <scope>NUCLEOTIDE SEQUENCE [LARGE SCALE GENOMIC DNA]</scope>
    <source>
        <strain evidence="1 2">HMF7605</strain>
    </source>
</reference>
<evidence type="ECO:0000313" key="1">
    <source>
        <dbReference type="EMBL" id="PSR53896.1"/>
    </source>
</evidence>
<keyword evidence="2" id="KW-1185">Reference proteome</keyword>
<sequence>MKNIEQIAEDNLGGLAVCFYTDWDNIDFTQFPKRQGLRLIGDIVLKPGATWGMLVFTAKTAGYSQPTKQDRRGTIYPHEIKGFLPRETPELAETLFEMNTQRRYLVLHRDHNGFMRLSGGPEYGLKFESKFSTQDSPDGRNGSTVSLKAESLLPALFYSGALTVTDQVLDPTSEPSGFVRFEKGNGELIALVPAGGRFQILSGFSYGFRILS</sequence>
<dbReference type="RefSeq" id="WP_106928995.1">
    <property type="nucleotide sequence ID" value="NZ_PYFT01000001.1"/>
</dbReference>
<gene>
    <name evidence="1" type="ORF">AHMF7605_10390</name>
</gene>
<dbReference type="OrthoDB" id="893722at2"/>
<dbReference type="AlphaFoldDB" id="A0A2T2YEF9"/>
<dbReference type="Proteomes" id="UP000240357">
    <property type="component" value="Unassembled WGS sequence"/>
</dbReference>
<evidence type="ECO:0000313" key="2">
    <source>
        <dbReference type="Proteomes" id="UP000240357"/>
    </source>
</evidence>
<dbReference type="EMBL" id="PYFT01000001">
    <property type="protein sequence ID" value="PSR53896.1"/>
    <property type="molecule type" value="Genomic_DNA"/>
</dbReference>
<protein>
    <submittedName>
        <fullName evidence="1">Uncharacterized protein</fullName>
    </submittedName>
</protein>
<proteinExistence type="predicted"/>
<name>A0A2T2YEF9_9BACT</name>
<comment type="caution">
    <text evidence="1">The sequence shown here is derived from an EMBL/GenBank/DDBJ whole genome shotgun (WGS) entry which is preliminary data.</text>
</comment>